<dbReference type="NCBIfam" id="NF008865">
    <property type="entry name" value="PRK11898.1"/>
    <property type="match status" value="1"/>
</dbReference>
<evidence type="ECO:0000313" key="24">
    <source>
        <dbReference type="EMBL" id="RMA97210.1"/>
    </source>
</evidence>
<keyword evidence="20" id="KW-0175">Coiled coil</keyword>
<feature type="domain" description="Chorismate mutase" evidence="21">
    <location>
        <begin position="6"/>
        <end position="98"/>
    </location>
</feature>
<dbReference type="EC" id="4.2.1.51" evidence="7"/>
<comment type="subcellular location">
    <subcellularLocation>
        <location evidence="3">Cytoplasm</location>
    </subcellularLocation>
</comment>
<dbReference type="EMBL" id="REFO01000011">
    <property type="protein sequence ID" value="RMA97210.1"/>
    <property type="molecule type" value="Genomic_DNA"/>
</dbReference>
<evidence type="ECO:0000256" key="20">
    <source>
        <dbReference type="SAM" id="Coils"/>
    </source>
</evidence>
<name>A0A3M0BIK1_9AQUI</name>
<dbReference type="FunFam" id="3.40.190.10:FF:000029">
    <property type="entry name" value="Chorismate mutase/Prephenate dehydratase"/>
    <property type="match status" value="1"/>
</dbReference>
<dbReference type="Pfam" id="PF01817">
    <property type="entry name" value="CM_2"/>
    <property type="match status" value="1"/>
</dbReference>
<evidence type="ECO:0000256" key="14">
    <source>
        <dbReference type="ARBA" id="ARBA00023239"/>
    </source>
</evidence>
<dbReference type="InterPro" id="IPR002912">
    <property type="entry name" value="ACT_dom"/>
</dbReference>
<dbReference type="PANTHER" id="PTHR21022:SF19">
    <property type="entry name" value="PREPHENATE DEHYDRATASE-RELATED"/>
    <property type="match status" value="1"/>
</dbReference>
<keyword evidence="12" id="KW-0584">Phenylalanine biosynthesis</keyword>
<evidence type="ECO:0000256" key="16">
    <source>
        <dbReference type="ARBA" id="ARBA00031175"/>
    </source>
</evidence>
<evidence type="ECO:0000256" key="19">
    <source>
        <dbReference type="PIRSR" id="PIRSR001500-2"/>
    </source>
</evidence>
<feature type="coiled-coil region" evidence="20">
    <location>
        <begin position="5"/>
        <end position="39"/>
    </location>
</feature>
<dbReference type="FunFam" id="3.40.190.10:FF:000034">
    <property type="entry name" value="Chorismate mutase/prephenate dehydratase"/>
    <property type="match status" value="1"/>
</dbReference>
<evidence type="ECO:0000256" key="17">
    <source>
        <dbReference type="ARBA" id="ARBA00031520"/>
    </source>
</evidence>
<comment type="pathway">
    <text evidence="4">Amino-acid biosynthesis; L-phenylalanine biosynthesis; phenylpyruvate from prephenate: step 1/1.</text>
</comment>
<comment type="function">
    <text evidence="2">Catalyzes the Claisen rearrangement of chorismate to prephenate and the decarboxylation/dehydration of prephenate to phenylpyruvate.</text>
</comment>
<reference evidence="24 25" key="1">
    <citation type="submission" date="2018-10" db="EMBL/GenBank/DDBJ databases">
        <title>Genomic Encyclopedia of Archaeal and Bacterial Type Strains, Phase II (KMG-II): from individual species to whole genera.</title>
        <authorList>
            <person name="Goeker M."/>
        </authorList>
    </citation>
    <scope>NUCLEOTIDE SEQUENCE [LARGE SCALE GENOMIC DNA]</scope>
    <source>
        <strain evidence="24 25">VM1</strain>
    </source>
</reference>
<dbReference type="PIRSF" id="PIRSF001500">
    <property type="entry name" value="Chor_mut_pdt_Ppr"/>
    <property type="match status" value="1"/>
</dbReference>
<dbReference type="InterPro" id="IPR036979">
    <property type="entry name" value="CM_dom_sf"/>
</dbReference>
<evidence type="ECO:0000256" key="11">
    <source>
        <dbReference type="ARBA" id="ARBA00023141"/>
    </source>
</evidence>
<keyword evidence="15" id="KW-0511">Multifunctional enzyme</keyword>
<dbReference type="PROSITE" id="PS51168">
    <property type="entry name" value="CHORISMATE_MUT_2"/>
    <property type="match status" value="1"/>
</dbReference>
<evidence type="ECO:0000256" key="10">
    <source>
        <dbReference type="ARBA" id="ARBA00022605"/>
    </source>
</evidence>
<evidence type="ECO:0000256" key="9">
    <source>
        <dbReference type="ARBA" id="ARBA00022490"/>
    </source>
</evidence>
<evidence type="ECO:0000256" key="15">
    <source>
        <dbReference type="ARBA" id="ARBA00023268"/>
    </source>
</evidence>
<organism evidence="24 25">
    <name type="scientific">Hydrogenothermus marinus</name>
    <dbReference type="NCBI Taxonomy" id="133270"/>
    <lineage>
        <taxon>Bacteria</taxon>
        <taxon>Pseudomonadati</taxon>
        <taxon>Aquificota</taxon>
        <taxon>Aquificia</taxon>
        <taxon>Aquificales</taxon>
        <taxon>Hydrogenothermaceae</taxon>
        <taxon>Hydrogenothermus</taxon>
    </lineage>
</organism>
<evidence type="ECO:0000256" key="4">
    <source>
        <dbReference type="ARBA" id="ARBA00004741"/>
    </source>
</evidence>
<dbReference type="PROSITE" id="PS51171">
    <property type="entry name" value="PREPHENATE_DEHYDR_3"/>
    <property type="match status" value="1"/>
</dbReference>
<dbReference type="GO" id="GO:0004106">
    <property type="term" value="F:chorismate mutase activity"/>
    <property type="evidence" value="ECO:0007669"/>
    <property type="project" value="UniProtKB-EC"/>
</dbReference>
<evidence type="ECO:0000256" key="18">
    <source>
        <dbReference type="ARBA" id="ARBA00047848"/>
    </source>
</evidence>
<comment type="pathway">
    <text evidence="5">Metabolic intermediate biosynthesis; prephenate biosynthesis; prephenate from chorismate: step 1/1.</text>
</comment>
<evidence type="ECO:0000256" key="2">
    <source>
        <dbReference type="ARBA" id="ARBA00002364"/>
    </source>
</evidence>
<keyword evidence="9" id="KW-0963">Cytoplasm</keyword>
<dbReference type="Proteomes" id="UP000280842">
    <property type="component" value="Unassembled WGS sequence"/>
</dbReference>
<evidence type="ECO:0000313" key="25">
    <source>
        <dbReference type="Proteomes" id="UP000280842"/>
    </source>
</evidence>
<comment type="catalytic activity">
    <reaction evidence="18">
        <text>prephenate + H(+) = 3-phenylpyruvate + CO2 + H2O</text>
        <dbReference type="Rhea" id="RHEA:21648"/>
        <dbReference type="ChEBI" id="CHEBI:15377"/>
        <dbReference type="ChEBI" id="CHEBI:15378"/>
        <dbReference type="ChEBI" id="CHEBI:16526"/>
        <dbReference type="ChEBI" id="CHEBI:18005"/>
        <dbReference type="ChEBI" id="CHEBI:29934"/>
        <dbReference type="EC" id="4.2.1.51"/>
    </reaction>
</comment>
<comment type="caution">
    <text evidence="24">The sequence shown here is derived from an EMBL/GenBank/DDBJ whole genome shotgun (WGS) entry which is preliminary data.</text>
</comment>
<dbReference type="CDD" id="cd13630">
    <property type="entry name" value="PBP2_PDT_1"/>
    <property type="match status" value="1"/>
</dbReference>
<keyword evidence="25" id="KW-1185">Reference proteome</keyword>
<evidence type="ECO:0000256" key="12">
    <source>
        <dbReference type="ARBA" id="ARBA00023222"/>
    </source>
</evidence>
<evidence type="ECO:0000256" key="1">
    <source>
        <dbReference type="ARBA" id="ARBA00000824"/>
    </source>
</evidence>
<evidence type="ECO:0000259" key="23">
    <source>
        <dbReference type="PROSITE" id="PS51671"/>
    </source>
</evidence>
<feature type="domain" description="Prephenate dehydratase" evidence="22">
    <location>
        <begin position="98"/>
        <end position="273"/>
    </location>
</feature>
<keyword evidence="13" id="KW-0413">Isomerase</keyword>
<keyword evidence="10" id="KW-0028">Amino-acid biosynthesis</keyword>
<dbReference type="InterPro" id="IPR001086">
    <property type="entry name" value="Preph_deHydtase"/>
</dbReference>
<dbReference type="PROSITE" id="PS51671">
    <property type="entry name" value="ACT"/>
    <property type="match status" value="1"/>
</dbReference>
<dbReference type="InterPro" id="IPR002701">
    <property type="entry name" value="CM_II_prokaryot"/>
</dbReference>
<gene>
    <name evidence="24" type="ORF">CLV39_0866</name>
</gene>
<sequence>MKEIPQEVKENLSKLREQIDKIDEEIVRLLNKRAKLAKEVGHIKKQYRLPIYVPSREREIFERLIKLNEKYKEFPTDYIKPVFREIISACRSTEENLKVAYLGPKATFTHQASIQYFGQAVEHIPVATIKDVFEEIVKGKVDFGVVPVENTIEGVVNYTLDMFMDFDLKITGEIILEISLHLMGINPNLSEIERVYSHRHAFAECRDWLHKNLPNAQLIEVESTAKAAEMAKDDYESVAIASEAAADIYGLHIIERKIDKHLHNFTRFIVIGKDIPKPTGNDKTSFIFSVKNEVGALYKTLEPLYKRGINMTKIESRPSKKGAWDYIFFTDIEGHIENKNIKEALKELENISPYFKILGSYPKAQ</sequence>
<keyword evidence="11" id="KW-0057">Aromatic amino acid biosynthesis</keyword>
<keyword evidence="14" id="KW-0456">Lyase</keyword>
<dbReference type="GO" id="GO:0004664">
    <property type="term" value="F:prephenate dehydratase activity"/>
    <property type="evidence" value="ECO:0007669"/>
    <property type="project" value="UniProtKB-EC"/>
</dbReference>
<dbReference type="Pfam" id="PF00800">
    <property type="entry name" value="PDT"/>
    <property type="match status" value="1"/>
</dbReference>
<dbReference type="InterPro" id="IPR018528">
    <property type="entry name" value="Preph_deHydtase_CS"/>
</dbReference>
<evidence type="ECO:0000256" key="7">
    <source>
        <dbReference type="ARBA" id="ARBA00013147"/>
    </source>
</evidence>
<dbReference type="EC" id="5.4.99.5" evidence="6"/>
<dbReference type="Gene3D" id="3.40.190.10">
    <property type="entry name" value="Periplasmic binding protein-like II"/>
    <property type="match status" value="2"/>
</dbReference>
<feature type="domain" description="ACT" evidence="23">
    <location>
        <begin position="285"/>
        <end position="362"/>
    </location>
</feature>
<dbReference type="InterPro" id="IPR036263">
    <property type="entry name" value="Chorismate_II_sf"/>
</dbReference>
<dbReference type="SUPFAM" id="SSF53850">
    <property type="entry name" value="Periplasmic binding protein-like II"/>
    <property type="match status" value="1"/>
</dbReference>
<dbReference type="CDD" id="cd04905">
    <property type="entry name" value="ACT_CM-PDT"/>
    <property type="match status" value="1"/>
</dbReference>
<dbReference type="AlphaFoldDB" id="A0A3M0BIK1"/>
<dbReference type="SUPFAM" id="SSF48600">
    <property type="entry name" value="Chorismate mutase II"/>
    <property type="match status" value="1"/>
</dbReference>
<dbReference type="PANTHER" id="PTHR21022">
    <property type="entry name" value="PREPHENATE DEHYDRATASE P PROTEIN"/>
    <property type="match status" value="1"/>
</dbReference>
<dbReference type="Gene3D" id="3.30.70.260">
    <property type="match status" value="1"/>
</dbReference>
<comment type="catalytic activity">
    <reaction evidence="1">
        <text>chorismate = prephenate</text>
        <dbReference type="Rhea" id="RHEA:13897"/>
        <dbReference type="ChEBI" id="CHEBI:29748"/>
        <dbReference type="ChEBI" id="CHEBI:29934"/>
        <dbReference type="EC" id="5.4.99.5"/>
    </reaction>
</comment>
<protein>
    <recommendedName>
        <fullName evidence="8">Bifunctional chorismate mutase/prephenate dehydratase</fullName>
        <ecNumber evidence="7">4.2.1.51</ecNumber>
        <ecNumber evidence="6">5.4.99.5</ecNumber>
    </recommendedName>
    <alternativeName>
        <fullName evidence="17">Chorismate mutase-prephenate dehydratase</fullName>
    </alternativeName>
    <alternativeName>
        <fullName evidence="16">p-protein</fullName>
    </alternativeName>
</protein>
<dbReference type="Pfam" id="PF01842">
    <property type="entry name" value="ACT"/>
    <property type="match status" value="1"/>
</dbReference>
<evidence type="ECO:0000256" key="5">
    <source>
        <dbReference type="ARBA" id="ARBA00004817"/>
    </source>
</evidence>
<dbReference type="SUPFAM" id="SSF55021">
    <property type="entry name" value="ACT-like"/>
    <property type="match status" value="1"/>
</dbReference>
<accession>A0A3M0BIK1</accession>
<proteinExistence type="predicted"/>
<evidence type="ECO:0000256" key="13">
    <source>
        <dbReference type="ARBA" id="ARBA00023235"/>
    </source>
</evidence>
<dbReference type="PROSITE" id="PS00858">
    <property type="entry name" value="PREPHENATE_DEHYDR_2"/>
    <property type="match status" value="1"/>
</dbReference>
<evidence type="ECO:0000256" key="3">
    <source>
        <dbReference type="ARBA" id="ARBA00004496"/>
    </source>
</evidence>
<feature type="site" description="Essential for prephenate dehydratase activity" evidence="19">
    <location>
        <position position="266"/>
    </location>
</feature>
<evidence type="ECO:0000259" key="22">
    <source>
        <dbReference type="PROSITE" id="PS51171"/>
    </source>
</evidence>
<dbReference type="FunFam" id="3.30.70.260:FF:000012">
    <property type="entry name" value="Prephenate dehydratase"/>
    <property type="match status" value="1"/>
</dbReference>
<dbReference type="OrthoDB" id="9802281at2"/>
<dbReference type="GO" id="GO:0046417">
    <property type="term" value="P:chorismate metabolic process"/>
    <property type="evidence" value="ECO:0007669"/>
    <property type="project" value="InterPro"/>
</dbReference>
<dbReference type="SMART" id="SM00830">
    <property type="entry name" value="CM_2"/>
    <property type="match status" value="1"/>
</dbReference>
<dbReference type="UniPathway" id="UPA00121">
    <property type="reaction ID" value="UER00345"/>
</dbReference>
<dbReference type="GO" id="GO:0005737">
    <property type="term" value="C:cytoplasm"/>
    <property type="evidence" value="ECO:0007669"/>
    <property type="project" value="UniProtKB-SubCell"/>
</dbReference>
<dbReference type="UniPathway" id="UPA00120">
    <property type="reaction ID" value="UER00203"/>
</dbReference>
<evidence type="ECO:0000256" key="8">
    <source>
        <dbReference type="ARBA" id="ARBA00014401"/>
    </source>
</evidence>
<dbReference type="RefSeq" id="WP_121922995.1">
    <property type="nucleotide sequence ID" value="NZ_REFO01000011.1"/>
</dbReference>
<dbReference type="Gene3D" id="1.20.59.10">
    <property type="entry name" value="Chorismate mutase"/>
    <property type="match status" value="1"/>
</dbReference>
<dbReference type="InterPro" id="IPR045865">
    <property type="entry name" value="ACT-like_dom_sf"/>
</dbReference>
<dbReference type="InterPro" id="IPR008242">
    <property type="entry name" value="Chor_mutase/pphenate_deHydtase"/>
</dbReference>
<evidence type="ECO:0000259" key="21">
    <source>
        <dbReference type="PROSITE" id="PS51168"/>
    </source>
</evidence>
<evidence type="ECO:0000256" key="6">
    <source>
        <dbReference type="ARBA" id="ARBA00012404"/>
    </source>
</evidence>
<dbReference type="GO" id="GO:0009094">
    <property type="term" value="P:L-phenylalanine biosynthetic process"/>
    <property type="evidence" value="ECO:0007669"/>
    <property type="project" value="UniProtKB-UniPathway"/>
</dbReference>